<comment type="caution">
    <text evidence="2">The sequence shown here is derived from an EMBL/GenBank/DDBJ whole genome shotgun (WGS) entry which is preliminary data.</text>
</comment>
<feature type="signal peptide" evidence="1">
    <location>
        <begin position="1"/>
        <end position="16"/>
    </location>
</feature>
<reference evidence="2" key="1">
    <citation type="submission" date="2023-10" db="EMBL/GenBank/DDBJ databases">
        <title>Genome assembly of Pristionchus species.</title>
        <authorList>
            <person name="Yoshida K."/>
            <person name="Sommer R.J."/>
        </authorList>
    </citation>
    <scope>NUCLEOTIDE SEQUENCE</scope>
    <source>
        <strain evidence="2">RS0144</strain>
    </source>
</reference>
<evidence type="ECO:0000313" key="3">
    <source>
        <dbReference type="Proteomes" id="UP001432027"/>
    </source>
</evidence>
<accession>A0AAV5T684</accession>
<keyword evidence="3" id="KW-1185">Reference proteome</keyword>
<sequence length="95" mass="10816">MRLELLLFSFLVAVIAMTPEEEACAAPLMAKLAKEPDAELKKFIMKCFKLINAGKMEEVKALGKKFDKDNHEKVLKFLDDYMVGPCAIFRAEFEN</sequence>
<evidence type="ECO:0000256" key="1">
    <source>
        <dbReference type="SAM" id="SignalP"/>
    </source>
</evidence>
<dbReference type="EMBL" id="BTSX01000003">
    <property type="protein sequence ID" value="GMS89663.1"/>
    <property type="molecule type" value="Genomic_DNA"/>
</dbReference>
<protein>
    <submittedName>
        <fullName evidence="2">Uncharacterized protein</fullName>
    </submittedName>
</protein>
<gene>
    <name evidence="2" type="ORF">PENTCL1PPCAC_11838</name>
</gene>
<dbReference type="AlphaFoldDB" id="A0AAV5T684"/>
<keyword evidence="1" id="KW-0732">Signal</keyword>
<feature type="non-terminal residue" evidence="2">
    <location>
        <position position="95"/>
    </location>
</feature>
<evidence type="ECO:0000313" key="2">
    <source>
        <dbReference type="EMBL" id="GMS89663.1"/>
    </source>
</evidence>
<dbReference type="Proteomes" id="UP001432027">
    <property type="component" value="Unassembled WGS sequence"/>
</dbReference>
<proteinExistence type="predicted"/>
<feature type="chain" id="PRO_5043473109" evidence="1">
    <location>
        <begin position="17"/>
        <end position="95"/>
    </location>
</feature>
<organism evidence="2 3">
    <name type="scientific">Pristionchus entomophagus</name>
    <dbReference type="NCBI Taxonomy" id="358040"/>
    <lineage>
        <taxon>Eukaryota</taxon>
        <taxon>Metazoa</taxon>
        <taxon>Ecdysozoa</taxon>
        <taxon>Nematoda</taxon>
        <taxon>Chromadorea</taxon>
        <taxon>Rhabditida</taxon>
        <taxon>Rhabditina</taxon>
        <taxon>Diplogasteromorpha</taxon>
        <taxon>Diplogasteroidea</taxon>
        <taxon>Neodiplogasteridae</taxon>
        <taxon>Pristionchus</taxon>
    </lineage>
</organism>
<name>A0AAV5T684_9BILA</name>